<evidence type="ECO:0000313" key="3">
    <source>
        <dbReference type="Proteomes" id="UP000177855"/>
    </source>
</evidence>
<evidence type="ECO:0000313" key="2">
    <source>
        <dbReference type="EMBL" id="OGM76136.1"/>
    </source>
</evidence>
<sequence length="137" mass="15640">MSSLIVYFVFLIIHILVFMYQRTTLTIARILENLPISEVQIILTPTWVGILGWVTTIGFYGSLVLIWLQLGILWAVLGFIVSHLLGAVIPIPSAYFYGLVIKHLQSEVKRNKNLEKREVYKAFLSSVEKIKNTYKVG</sequence>
<feature type="transmembrane region" description="Helical" evidence="1">
    <location>
        <begin position="6"/>
        <end position="25"/>
    </location>
</feature>
<gene>
    <name evidence="2" type="ORF">A2210_02905</name>
</gene>
<organism evidence="2 3">
    <name type="scientific">Candidatus Woesebacteria bacterium RIFOXYA1_FULL_40_18</name>
    <dbReference type="NCBI Taxonomy" id="1802532"/>
    <lineage>
        <taxon>Bacteria</taxon>
        <taxon>Candidatus Woeseibacteriota</taxon>
    </lineage>
</organism>
<dbReference type="AlphaFoldDB" id="A0A1F8CJ72"/>
<dbReference type="STRING" id="1802532.A2210_02905"/>
<protein>
    <submittedName>
        <fullName evidence="2">Uncharacterized protein</fullName>
    </submittedName>
</protein>
<keyword evidence="1" id="KW-0812">Transmembrane</keyword>
<comment type="caution">
    <text evidence="2">The sequence shown here is derived from an EMBL/GenBank/DDBJ whole genome shotgun (WGS) entry which is preliminary data.</text>
</comment>
<keyword evidence="1" id="KW-1133">Transmembrane helix</keyword>
<keyword evidence="1" id="KW-0472">Membrane</keyword>
<dbReference type="Proteomes" id="UP000177855">
    <property type="component" value="Unassembled WGS sequence"/>
</dbReference>
<proteinExistence type="predicted"/>
<reference evidence="2 3" key="1">
    <citation type="journal article" date="2016" name="Nat. Commun.">
        <title>Thousands of microbial genomes shed light on interconnected biogeochemical processes in an aquifer system.</title>
        <authorList>
            <person name="Anantharaman K."/>
            <person name="Brown C.T."/>
            <person name="Hug L.A."/>
            <person name="Sharon I."/>
            <person name="Castelle C.J."/>
            <person name="Probst A.J."/>
            <person name="Thomas B.C."/>
            <person name="Singh A."/>
            <person name="Wilkins M.J."/>
            <person name="Karaoz U."/>
            <person name="Brodie E.L."/>
            <person name="Williams K.H."/>
            <person name="Hubbard S.S."/>
            <person name="Banfield J.F."/>
        </authorList>
    </citation>
    <scope>NUCLEOTIDE SEQUENCE [LARGE SCALE GENOMIC DNA]</scope>
</reference>
<evidence type="ECO:0000256" key="1">
    <source>
        <dbReference type="SAM" id="Phobius"/>
    </source>
</evidence>
<accession>A0A1F8CJ72</accession>
<feature type="transmembrane region" description="Helical" evidence="1">
    <location>
        <begin position="74"/>
        <end position="100"/>
    </location>
</feature>
<name>A0A1F8CJ72_9BACT</name>
<feature type="transmembrane region" description="Helical" evidence="1">
    <location>
        <begin position="46"/>
        <end position="68"/>
    </location>
</feature>
<dbReference type="EMBL" id="MGHS01000039">
    <property type="protein sequence ID" value="OGM76136.1"/>
    <property type="molecule type" value="Genomic_DNA"/>
</dbReference>